<feature type="transmembrane region" description="Helical" evidence="4">
    <location>
        <begin position="143"/>
        <end position="163"/>
    </location>
</feature>
<comment type="caution">
    <text evidence="5">The sequence shown here is derived from an EMBL/GenBank/DDBJ whole genome shotgun (WGS) entry which is preliminary data.</text>
</comment>
<feature type="transmembrane region" description="Helical" evidence="4">
    <location>
        <begin position="332"/>
        <end position="353"/>
    </location>
</feature>
<keyword evidence="1" id="KW-0677">Repeat</keyword>
<dbReference type="PANTHER" id="PTHR44858">
    <property type="entry name" value="TETRATRICOPEPTIDE REPEAT PROTEIN 6"/>
    <property type="match status" value="1"/>
</dbReference>
<dbReference type="SMART" id="SM00028">
    <property type="entry name" value="TPR"/>
    <property type="match status" value="5"/>
</dbReference>
<dbReference type="Proteomes" id="UP000318199">
    <property type="component" value="Unassembled WGS sequence"/>
</dbReference>
<sequence>MTKARASLVFFLVLAAAIFAVYAPALGNGLVFDDNRLTDGTIFGAYGGVWPPKPRLISYGSFVWVQALVGEGWWKQRLFNVVLHLATCWVVYLLLRELLERLRSAEGETAAPEALAAAARVAVLVFALNPMAVYAVAYLVQRSIVMATLFAALACWCWVRGLASGRIGFFAGALCCYLLALLSKETAVMTAALAVPLYVYVRRPHWKQTVAIVAGALALLGVAVAALFPLFGAALGRLLDADSVQYARQLEQLRPGITPLLFPLSILNEAALFFAYGLLWIFPNVQWMAIDVRPAFPLAFTSFPQAAGAVAFVAVVGVSAWRLLLRSDAWGLLGLCVLSAALLFGTEFATVWVQDPFVLYRSYLWAIFLPAGIALLLLLFQARTIYQIGVLAALVFAGLAVERNLSLKDEFSVWSDAAGKVDEKAPANALGRWRPFLNRGSYYLDREMVDLALADFARAEQFGETQGSARFSLGMALQLTKRHGEALQNFQVAENMGFQEAQLYFHRGESQASMGQWDQAVASYTRALDKRQDRSVAALTRLRRGEAAVPARNYDLAIKDFQMLLASQPQDERVLAGLGLAYIGKEDAAQAMAVFDKLLAARPSAAMGYYGRALAHVVGGNKAAGLRDLDQAIALDPRNETYRNLRARIAQK</sequence>
<evidence type="ECO:0000256" key="1">
    <source>
        <dbReference type="ARBA" id="ARBA00022737"/>
    </source>
</evidence>
<dbReference type="Pfam" id="PF13432">
    <property type="entry name" value="TPR_16"/>
    <property type="match status" value="2"/>
</dbReference>
<protein>
    <submittedName>
        <fullName evidence="5">Tetratricopeptide repeat protein</fullName>
    </submittedName>
</protein>
<dbReference type="AlphaFoldDB" id="A0A562ZIQ2"/>
<proteinExistence type="predicted"/>
<feature type="transmembrane region" description="Helical" evidence="4">
    <location>
        <begin position="302"/>
        <end position="325"/>
    </location>
</feature>
<evidence type="ECO:0000313" key="5">
    <source>
        <dbReference type="EMBL" id="TWO68267.1"/>
    </source>
</evidence>
<dbReference type="InterPro" id="IPR011990">
    <property type="entry name" value="TPR-like_helical_dom_sf"/>
</dbReference>
<evidence type="ECO:0000256" key="4">
    <source>
        <dbReference type="SAM" id="Phobius"/>
    </source>
</evidence>
<dbReference type="PROSITE" id="PS50005">
    <property type="entry name" value="TPR"/>
    <property type="match status" value="2"/>
</dbReference>
<dbReference type="OrthoDB" id="509324at2"/>
<dbReference type="EMBL" id="VOBQ01000020">
    <property type="protein sequence ID" value="TWO68267.1"/>
    <property type="molecule type" value="Genomic_DNA"/>
</dbReference>
<keyword evidence="2 3" id="KW-0802">TPR repeat</keyword>
<dbReference type="InterPro" id="IPR019734">
    <property type="entry name" value="TPR_rpt"/>
</dbReference>
<feature type="transmembrane region" description="Helical" evidence="4">
    <location>
        <begin position="115"/>
        <end position="137"/>
    </location>
</feature>
<feature type="transmembrane region" description="Helical" evidence="4">
    <location>
        <begin position="385"/>
        <end position="401"/>
    </location>
</feature>
<feature type="transmembrane region" description="Helical" evidence="4">
    <location>
        <begin position="175"/>
        <end position="199"/>
    </location>
</feature>
<gene>
    <name evidence="5" type="ORF">FN976_23640</name>
</gene>
<keyword evidence="4" id="KW-1133">Transmembrane helix</keyword>
<evidence type="ECO:0000256" key="3">
    <source>
        <dbReference type="PROSITE-ProRule" id="PRU00339"/>
    </source>
</evidence>
<name>A0A562ZIQ2_9BURK</name>
<feature type="repeat" description="TPR" evidence="3">
    <location>
        <begin position="501"/>
        <end position="534"/>
    </location>
</feature>
<dbReference type="PANTHER" id="PTHR44858:SF1">
    <property type="entry name" value="UDP-N-ACETYLGLUCOSAMINE--PEPTIDE N-ACETYLGLUCOSAMINYLTRANSFERASE SPINDLY-RELATED"/>
    <property type="match status" value="1"/>
</dbReference>
<feature type="transmembrane region" description="Helical" evidence="4">
    <location>
        <begin position="78"/>
        <end position="95"/>
    </location>
</feature>
<feature type="transmembrane region" description="Helical" evidence="4">
    <location>
        <begin position="260"/>
        <end position="282"/>
    </location>
</feature>
<keyword evidence="4" id="KW-0812">Transmembrane</keyword>
<feature type="transmembrane region" description="Helical" evidence="4">
    <location>
        <begin position="211"/>
        <end position="239"/>
    </location>
</feature>
<keyword evidence="4" id="KW-0472">Membrane</keyword>
<accession>A0A562ZIQ2</accession>
<evidence type="ECO:0000313" key="6">
    <source>
        <dbReference type="Proteomes" id="UP000318199"/>
    </source>
</evidence>
<evidence type="ECO:0000256" key="2">
    <source>
        <dbReference type="ARBA" id="ARBA00022803"/>
    </source>
</evidence>
<dbReference type="InterPro" id="IPR050498">
    <property type="entry name" value="Ycf3"/>
</dbReference>
<dbReference type="Gene3D" id="1.25.40.10">
    <property type="entry name" value="Tetratricopeptide repeat domain"/>
    <property type="match status" value="2"/>
</dbReference>
<dbReference type="SUPFAM" id="SSF81901">
    <property type="entry name" value="HCP-like"/>
    <property type="match status" value="1"/>
</dbReference>
<keyword evidence="6" id="KW-1185">Reference proteome</keyword>
<dbReference type="SUPFAM" id="SSF48452">
    <property type="entry name" value="TPR-like"/>
    <property type="match status" value="1"/>
</dbReference>
<dbReference type="RefSeq" id="WP_145895544.1">
    <property type="nucleotide sequence ID" value="NZ_VOBQ01000020.1"/>
</dbReference>
<reference evidence="5 6" key="1">
    <citation type="submission" date="2019-07" db="EMBL/GenBank/DDBJ databases">
        <title>Caenimonas sedimenti sp. nov., isolated from activated sludge.</title>
        <authorList>
            <person name="Xu J."/>
        </authorList>
    </citation>
    <scope>NUCLEOTIDE SEQUENCE [LARGE SCALE GENOMIC DNA]</scope>
    <source>
        <strain evidence="5 6">HX-9-20</strain>
    </source>
</reference>
<feature type="repeat" description="TPR" evidence="3">
    <location>
        <begin position="572"/>
        <end position="605"/>
    </location>
</feature>
<organism evidence="5 6">
    <name type="scientific">Caenimonas sedimenti</name>
    <dbReference type="NCBI Taxonomy" id="2596921"/>
    <lineage>
        <taxon>Bacteria</taxon>
        <taxon>Pseudomonadati</taxon>
        <taxon>Pseudomonadota</taxon>
        <taxon>Betaproteobacteria</taxon>
        <taxon>Burkholderiales</taxon>
        <taxon>Comamonadaceae</taxon>
        <taxon>Caenimonas</taxon>
    </lineage>
</organism>
<feature type="transmembrane region" description="Helical" evidence="4">
    <location>
        <begin position="359"/>
        <end position="380"/>
    </location>
</feature>